<accession>A0AAD9A3F2</accession>
<dbReference type="AlphaFoldDB" id="A0AAD9A3F2"/>
<evidence type="ECO:0000313" key="1">
    <source>
        <dbReference type="EMBL" id="KAK1840354.1"/>
    </source>
</evidence>
<organism evidence="1 2">
    <name type="scientific">Colletotrichum chrysophilum</name>
    <dbReference type="NCBI Taxonomy" id="1836956"/>
    <lineage>
        <taxon>Eukaryota</taxon>
        <taxon>Fungi</taxon>
        <taxon>Dikarya</taxon>
        <taxon>Ascomycota</taxon>
        <taxon>Pezizomycotina</taxon>
        <taxon>Sordariomycetes</taxon>
        <taxon>Hypocreomycetidae</taxon>
        <taxon>Glomerellales</taxon>
        <taxon>Glomerellaceae</taxon>
        <taxon>Colletotrichum</taxon>
        <taxon>Colletotrichum gloeosporioides species complex</taxon>
    </lineage>
</organism>
<evidence type="ECO:0000313" key="2">
    <source>
        <dbReference type="Proteomes" id="UP001243330"/>
    </source>
</evidence>
<dbReference type="EMBL" id="JAQOWY010000569">
    <property type="protein sequence ID" value="KAK1840354.1"/>
    <property type="molecule type" value="Genomic_DNA"/>
</dbReference>
<name>A0AAD9A3F2_9PEZI</name>
<sequence>MPYATQHPAFYERAARAAAERFDVLFPMLHSGAPSRIVSKLSRIFKLPNRHGLVVDDAVFPIRHLGCNGPQAVWSPALLCDDPICSSQPVTLVLFDSLTLSRLGAHRPLRTRFAADTLLCLPRLCATPALYSAESESSGDL</sequence>
<gene>
    <name evidence="1" type="ORF">CCHR01_17016</name>
</gene>
<keyword evidence="2" id="KW-1185">Reference proteome</keyword>
<proteinExistence type="predicted"/>
<dbReference type="Proteomes" id="UP001243330">
    <property type="component" value="Unassembled WGS sequence"/>
</dbReference>
<protein>
    <submittedName>
        <fullName evidence="1">Uncharacterized protein</fullName>
    </submittedName>
</protein>
<reference evidence="1" key="1">
    <citation type="submission" date="2023-01" db="EMBL/GenBank/DDBJ databases">
        <title>Colletotrichum chrysophilum M932 genome sequence.</title>
        <authorList>
            <person name="Baroncelli R."/>
        </authorList>
    </citation>
    <scope>NUCLEOTIDE SEQUENCE</scope>
    <source>
        <strain evidence="1">M932</strain>
    </source>
</reference>
<comment type="caution">
    <text evidence="1">The sequence shown here is derived from an EMBL/GenBank/DDBJ whole genome shotgun (WGS) entry which is preliminary data.</text>
</comment>